<reference evidence="11" key="1">
    <citation type="submission" date="2021-01" db="EMBL/GenBank/DDBJ databases">
        <authorList>
            <person name="Corre E."/>
            <person name="Pelletier E."/>
            <person name="Niang G."/>
            <person name="Scheremetjew M."/>
            <person name="Finn R."/>
            <person name="Kale V."/>
            <person name="Holt S."/>
            <person name="Cochrane G."/>
            <person name="Meng A."/>
            <person name="Brown T."/>
            <person name="Cohen L."/>
        </authorList>
    </citation>
    <scope>NUCLEOTIDE SEQUENCE</scope>
    <source>
        <strain evidence="11">CCAP 1951/1</strain>
    </source>
</reference>
<dbReference type="GO" id="GO:0004722">
    <property type="term" value="F:protein serine/threonine phosphatase activity"/>
    <property type="evidence" value="ECO:0007669"/>
    <property type="project" value="UniProtKB-EC"/>
</dbReference>
<name>A0A7S1M8T0_NEODS</name>
<evidence type="ECO:0000256" key="2">
    <source>
        <dbReference type="ARBA" id="ARBA00006702"/>
    </source>
</evidence>
<keyword evidence="6" id="KW-0460">Magnesium</keyword>
<dbReference type="InterPro" id="IPR001932">
    <property type="entry name" value="PPM-type_phosphatase-like_dom"/>
</dbReference>
<feature type="compositionally biased region" description="Polar residues" evidence="9">
    <location>
        <begin position="171"/>
        <end position="181"/>
    </location>
</feature>
<keyword evidence="5" id="KW-0378">Hydrolase</keyword>
<proteinExistence type="inferred from homology"/>
<dbReference type="InterPro" id="IPR036457">
    <property type="entry name" value="PPM-type-like_dom_sf"/>
</dbReference>
<evidence type="ECO:0000256" key="8">
    <source>
        <dbReference type="ARBA" id="ARBA00023211"/>
    </source>
</evidence>
<evidence type="ECO:0000313" key="11">
    <source>
        <dbReference type="EMBL" id="CAD9124537.1"/>
    </source>
</evidence>
<accession>A0A7S1M8T0</accession>
<dbReference type="AlphaFoldDB" id="A0A7S1M8T0"/>
<organism evidence="11">
    <name type="scientific">Neobodo designis</name>
    <name type="common">Flagellated protozoan</name>
    <name type="synonym">Bodo designis</name>
    <dbReference type="NCBI Taxonomy" id="312471"/>
    <lineage>
        <taxon>Eukaryota</taxon>
        <taxon>Discoba</taxon>
        <taxon>Euglenozoa</taxon>
        <taxon>Kinetoplastea</taxon>
        <taxon>Metakinetoplastina</taxon>
        <taxon>Neobodonida</taxon>
        <taxon>Neobodo</taxon>
    </lineage>
</organism>
<dbReference type="EMBL" id="HBGF01028880">
    <property type="protein sequence ID" value="CAD9124537.1"/>
    <property type="molecule type" value="Transcribed_RNA"/>
</dbReference>
<dbReference type="SUPFAM" id="SSF81606">
    <property type="entry name" value="PP2C-like"/>
    <property type="match status" value="1"/>
</dbReference>
<evidence type="ECO:0000256" key="5">
    <source>
        <dbReference type="ARBA" id="ARBA00022801"/>
    </source>
</evidence>
<evidence type="ECO:0000256" key="4">
    <source>
        <dbReference type="ARBA" id="ARBA00022723"/>
    </source>
</evidence>
<protein>
    <recommendedName>
        <fullName evidence="3">protein-serine/threonine phosphatase</fullName>
        <ecNumber evidence="3">3.1.3.16</ecNumber>
    </recommendedName>
</protein>
<dbReference type="Gene3D" id="3.60.40.10">
    <property type="entry name" value="PPM-type phosphatase domain"/>
    <property type="match status" value="1"/>
</dbReference>
<dbReference type="SMART" id="SM00332">
    <property type="entry name" value="PP2Cc"/>
    <property type="match status" value="1"/>
</dbReference>
<dbReference type="InterPro" id="IPR015655">
    <property type="entry name" value="PP2C"/>
</dbReference>
<dbReference type="Pfam" id="PF00481">
    <property type="entry name" value="PP2C"/>
    <property type="match status" value="1"/>
</dbReference>
<evidence type="ECO:0000259" key="10">
    <source>
        <dbReference type="PROSITE" id="PS51746"/>
    </source>
</evidence>
<keyword evidence="7" id="KW-0904">Protein phosphatase</keyword>
<feature type="compositionally biased region" description="Low complexity" evidence="9">
    <location>
        <begin position="24"/>
        <end position="58"/>
    </location>
</feature>
<comment type="cofactor">
    <cofactor evidence="1">
        <name>Mn(2+)</name>
        <dbReference type="ChEBI" id="CHEBI:29035"/>
    </cofactor>
</comment>
<evidence type="ECO:0000256" key="9">
    <source>
        <dbReference type="SAM" id="MobiDB-lite"/>
    </source>
</evidence>
<dbReference type="PANTHER" id="PTHR13832:SF803">
    <property type="entry name" value="PROTEIN PHOSPHATASE 1G"/>
    <property type="match status" value="1"/>
</dbReference>
<feature type="compositionally biased region" description="Pro residues" evidence="9">
    <location>
        <begin position="186"/>
        <end position="197"/>
    </location>
</feature>
<evidence type="ECO:0000256" key="3">
    <source>
        <dbReference type="ARBA" id="ARBA00013081"/>
    </source>
</evidence>
<keyword evidence="4" id="KW-0479">Metal-binding</keyword>
<sequence>MADPEAPIVNVQVDVAASPPQSVASGASSPLGGAASPNASLAAAPGPLGASSSLSVPGRPGGGRRRSAAIRGASKEDVDREPLLAKANREEHITAVVAPTLRMALVNLQGWRKNNEDAHVCTAIDATSTISETRAPGSMSMSTAMGKNEWSPTPSPARSPLGPAARKGLEQESSGDATNAEASAVPLPPPQVVPPEPADPESGDVSPAVQLVRAVCALADPDAISGGAEASEPVRAVMGIFDGHNGRDAAAFVAARLAVLIGDGVREAQVGDSDGRVARERDAIAAAFQRCDDEMRDGGGVGASGSTAACAVLTHSHVHLCSAGDCRIAATDADGAIVASITQDHTPGKNASECDRVAALGVSLENGRVDGKLAVTRAFGDFAFKPAGKPVSQHPVICTPAIESVARAVVRDVVLGCDGVWELNEIPDVAKSVAAAPDILEAASRVAHASCATNRPLNPLTMALSPGSDNITVGIIRLFDEQQPQSE</sequence>
<comment type="similarity">
    <text evidence="2">Belongs to the PP2C family.</text>
</comment>
<feature type="region of interest" description="Disordered" evidence="9">
    <location>
        <begin position="18"/>
        <end position="77"/>
    </location>
</feature>
<gene>
    <name evidence="11" type="ORF">NDES1114_LOCUS19140</name>
</gene>
<feature type="region of interest" description="Disordered" evidence="9">
    <location>
        <begin position="132"/>
        <end position="205"/>
    </location>
</feature>
<feature type="domain" description="PPM-type phosphatase" evidence="10">
    <location>
        <begin position="224"/>
        <end position="478"/>
    </location>
</feature>
<keyword evidence="8" id="KW-0464">Manganese</keyword>
<dbReference type="PROSITE" id="PS51746">
    <property type="entry name" value="PPM_2"/>
    <property type="match status" value="1"/>
</dbReference>
<dbReference type="PANTHER" id="PTHR13832">
    <property type="entry name" value="PROTEIN PHOSPHATASE 2C"/>
    <property type="match status" value="1"/>
</dbReference>
<evidence type="ECO:0000256" key="7">
    <source>
        <dbReference type="ARBA" id="ARBA00022912"/>
    </source>
</evidence>
<dbReference type="EC" id="3.1.3.16" evidence="3"/>
<evidence type="ECO:0000256" key="6">
    <source>
        <dbReference type="ARBA" id="ARBA00022842"/>
    </source>
</evidence>
<dbReference type="GO" id="GO:0046872">
    <property type="term" value="F:metal ion binding"/>
    <property type="evidence" value="ECO:0007669"/>
    <property type="project" value="UniProtKB-KW"/>
</dbReference>
<evidence type="ECO:0000256" key="1">
    <source>
        <dbReference type="ARBA" id="ARBA00001936"/>
    </source>
</evidence>
<dbReference type="CDD" id="cd00143">
    <property type="entry name" value="PP2Cc"/>
    <property type="match status" value="1"/>
</dbReference>